<protein>
    <submittedName>
        <fullName evidence="1">Uncharacterized protein</fullName>
    </submittedName>
</protein>
<reference evidence="1" key="2">
    <citation type="submission" date="2007-05" db="EMBL/GenBank/DDBJ databases">
        <title>Genome sequence of Fusobacterium nucleatum subspecies polymorphum - a genetically tractable Fusobacterium.</title>
        <authorList>
            <person name="Karpathy S.E."/>
            <person name="Xiang Q."/>
            <person name="Gioia J."/>
            <person name="Jiang H."/>
            <person name="Liu Y."/>
            <person name="Petrosino J.F."/>
            <person name="Yerrapragada S."/>
            <person name="Fox G.E."/>
            <person name="Kinder Haake S."/>
            <person name="Weinstock G.M."/>
            <person name="Highlander S.K."/>
        </authorList>
    </citation>
    <scope>NUCLEOTIDE SEQUENCE [LARGE SCALE GENOMIC DNA]</scope>
    <source>
        <strain evidence="1">ATCC 10953</strain>
    </source>
</reference>
<sequence>MNRKDLKIYDYKNEKYIDYPDIFINGDNDIKLQLKILKDDVNLNTNFGYNDNDLIPLPKYTEYFDKNGKIYKRDFYKIEKVINYWGTTFESVLEKTEYYFENSENIKTEEVNKRVYLDYDFDSKFIKILLKE</sequence>
<dbReference type="GeneID" id="71765704"/>
<dbReference type="EMBL" id="CM000440">
    <property type="protein sequence ID" value="EDK88499.1"/>
    <property type="molecule type" value="Genomic_DNA"/>
</dbReference>
<organism evidence="1">
    <name type="scientific">Fusobacterium polymorphum ATCC 10953</name>
    <dbReference type="NCBI Taxonomy" id="393480"/>
    <lineage>
        <taxon>Bacteria</taxon>
        <taxon>Fusobacteriati</taxon>
        <taxon>Fusobacteriota</taxon>
        <taxon>Fusobacteriia</taxon>
        <taxon>Fusobacteriales</taxon>
        <taxon>Fusobacteriaceae</taxon>
        <taxon>Fusobacterium</taxon>
    </lineage>
</organism>
<dbReference type="eggNOG" id="ENOG502Z8T6">
    <property type="taxonomic scope" value="Bacteria"/>
</dbReference>
<dbReference type="RefSeq" id="WP_005896579.1">
    <property type="nucleotide sequence ID" value="NZ_CM000440.1"/>
</dbReference>
<reference evidence="1" key="1">
    <citation type="submission" date="2006-07" db="EMBL/GenBank/DDBJ databases">
        <authorList>
            <person name="Qin X."/>
            <person name="Weinstock G.M."/>
        </authorList>
    </citation>
    <scope>NUCLEOTIDE SEQUENCE [LARGE SCALE GENOMIC DNA]</scope>
    <source>
        <strain evidence="1">ATCC 10953</strain>
    </source>
</reference>
<accession>A5TUC4</accession>
<evidence type="ECO:0000313" key="1">
    <source>
        <dbReference type="EMBL" id="EDK88499.1"/>
    </source>
</evidence>
<name>A5TUC4_FUSNP</name>
<dbReference type="HOGENOM" id="CLU_1914011_0_0_0"/>
<dbReference type="AlphaFoldDB" id="A5TUC4"/>
<proteinExistence type="predicted"/>
<gene>
    <name evidence="1" type="ORF">FNP_0696</name>
</gene>
<dbReference type="Proteomes" id="UP000001921">
    <property type="component" value="Chromosome"/>
</dbReference>